<evidence type="ECO:0000313" key="2">
    <source>
        <dbReference type="EMBL" id="KAK3669750.1"/>
    </source>
</evidence>
<evidence type="ECO:0000256" key="1">
    <source>
        <dbReference type="SAM" id="MobiDB-lite"/>
    </source>
</evidence>
<evidence type="ECO:0000313" key="3">
    <source>
        <dbReference type="Proteomes" id="UP001274830"/>
    </source>
</evidence>
<keyword evidence="3" id="KW-1185">Reference proteome</keyword>
<dbReference type="EMBL" id="JAUTXT010000073">
    <property type="protein sequence ID" value="KAK3669750.1"/>
    <property type="molecule type" value="Genomic_DNA"/>
</dbReference>
<sequence>MLVRKLQNRIGSSTAKADYDDVLSFSYYVYELCKACTEEPAAAVEPSWLREALIKAGGGMSRGDQATFVITFEAEDDTASTEKLVANCLVLSDRRVSDLHLRTVNFPLQDYRPDVHRSLPSFEEATLRLRDGARMQSTFRAAKQIFAEYNKWDDYGIILPFKDVDMKLNERWIELNGTSMPWCGAMRPVPERFVVPQCVRAWEGEVLAYTFTVRNRDSGTVRDVTFEQEAVANLGGLGLIRLANVSENERAVAKRKWKDCEGVRQCCIRRVSRNRSFRTETSCRSCGNSDAAEKGPVTSIRSWRHASASAKTWTGSTERKTPGPVQKRTNLHRGLALGSTHLAAGGHPCDQEALSYIPSSAGEERRRRAEPEIFDGVPKGGRRDQQQGQQGVGHSVQSGSGLVISDISIGGSKRRICCVYCILRAHVTAASGPFLRVSLQMFLMTHSRIAPSGQAASSSWEIRS</sequence>
<dbReference type="Proteomes" id="UP001274830">
    <property type="component" value="Unassembled WGS sequence"/>
</dbReference>
<gene>
    <name evidence="2" type="ORF">LTR78_010378</name>
</gene>
<reference evidence="2" key="1">
    <citation type="submission" date="2023-07" db="EMBL/GenBank/DDBJ databases">
        <title>Black Yeasts Isolated from many extreme environments.</title>
        <authorList>
            <person name="Coleine C."/>
            <person name="Stajich J.E."/>
            <person name="Selbmann L."/>
        </authorList>
    </citation>
    <scope>NUCLEOTIDE SEQUENCE</scope>
    <source>
        <strain evidence="2">CCFEE 5485</strain>
    </source>
</reference>
<comment type="caution">
    <text evidence="2">The sequence shown here is derived from an EMBL/GenBank/DDBJ whole genome shotgun (WGS) entry which is preliminary data.</text>
</comment>
<organism evidence="2 3">
    <name type="scientific">Recurvomyces mirabilis</name>
    <dbReference type="NCBI Taxonomy" id="574656"/>
    <lineage>
        <taxon>Eukaryota</taxon>
        <taxon>Fungi</taxon>
        <taxon>Dikarya</taxon>
        <taxon>Ascomycota</taxon>
        <taxon>Pezizomycotina</taxon>
        <taxon>Dothideomycetes</taxon>
        <taxon>Dothideomycetidae</taxon>
        <taxon>Mycosphaerellales</taxon>
        <taxon>Teratosphaeriaceae</taxon>
        <taxon>Recurvomyces</taxon>
    </lineage>
</organism>
<name>A0AAE0TLV7_9PEZI</name>
<accession>A0AAE0TLV7</accession>
<feature type="region of interest" description="Disordered" evidence="1">
    <location>
        <begin position="284"/>
        <end position="329"/>
    </location>
</feature>
<feature type="region of interest" description="Disordered" evidence="1">
    <location>
        <begin position="360"/>
        <end position="397"/>
    </location>
</feature>
<feature type="compositionally biased region" description="Basic and acidic residues" evidence="1">
    <location>
        <begin position="362"/>
        <end position="371"/>
    </location>
</feature>
<feature type="compositionally biased region" description="Low complexity" evidence="1">
    <location>
        <begin position="386"/>
        <end position="397"/>
    </location>
</feature>
<dbReference type="AlphaFoldDB" id="A0AAE0TLV7"/>
<protein>
    <submittedName>
        <fullName evidence="2">Uncharacterized protein</fullName>
    </submittedName>
</protein>
<proteinExistence type="predicted"/>